<comment type="caution">
    <text evidence="1">The sequence shown here is derived from an EMBL/GenBank/DDBJ whole genome shotgun (WGS) entry which is preliminary data.</text>
</comment>
<keyword evidence="2" id="KW-1185">Reference proteome</keyword>
<evidence type="ECO:0000313" key="2">
    <source>
        <dbReference type="Proteomes" id="UP000252770"/>
    </source>
</evidence>
<dbReference type="Proteomes" id="UP000252770">
    <property type="component" value="Unassembled WGS sequence"/>
</dbReference>
<proteinExistence type="predicted"/>
<gene>
    <name evidence="1" type="ORF">DT076_11675</name>
</gene>
<sequence length="135" mass="15442">MRWWPRRRGPDRREEASALPPLELGWDLDADARELEQRRASLLMSRLQVLQARRVPLRVLSASPVSGVARLGFADGTALLVRVNRRGDTLATAVLVRRRSVRLCRYWRDVDGPRALLGWDDHRLEVLVTGVDQPD</sequence>
<evidence type="ECO:0000313" key="1">
    <source>
        <dbReference type="EMBL" id="RCK69518.1"/>
    </source>
</evidence>
<protein>
    <submittedName>
        <fullName evidence="1">Uncharacterized protein</fullName>
    </submittedName>
</protein>
<reference evidence="1 2" key="1">
    <citation type="submission" date="2018-07" db="EMBL/GenBank/DDBJ databases">
        <title>Desertimonas flava gen. nov. sp. nov.</title>
        <authorList>
            <person name="Liu S."/>
        </authorList>
    </citation>
    <scope>NUCLEOTIDE SEQUENCE [LARGE SCALE GENOMIC DNA]</scope>
    <source>
        <strain evidence="1 2">16Sb5-5</strain>
    </source>
</reference>
<organism evidence="1 2">
    <name type="scientific">Desertihabitans brevis</name>
    <dbReference type="NCBI Taxonomy" id="2268447"/>
    <lineage>
        <taxon>Bacteria</taxon>
        <taxon>Bacillati</taxon>
        <taxon>Actinomycetota</taxon>
        <taxon>Actinomycetes</taxon>
        <taxon>Propionibacteriales</taxon>
        <taxon>Propionibacteriaceae</taxon>
        <taxon>Desertihabitans</taxon>
    </lineage>
</organism>
<accession>A0A367YUL6</accession>
<dbReference type="RefSeq" id="WP_114126836.1">
    <property type="nucleotide sequence ID" value="NZ_QOUI01000006.1"/>
</dbReference>
<dbReference type="AlphaFoldDB" id="A0A367YUL6"/>
<name>A0A367YUL6_9ACTN</name>
<dbReference type="EMBL" id="QOUI01000006">
    <property type="protein sequence ID" value="RCK69518.1"/>
    <property type="molecule type" value="Genomic_DNA"/>
</dbReference>